<dbReference type="GO" id="GO:0009381">
    <property type="term" value="F:excinuclease ABC activity"/>
    <property type="evidence" value="ECO:0007669"/>
    <property type="project" value="UniProtKB-UniRule"/>
</dbReference>
<dbReference type="InterPro" id="IPR004791">
    <property type="entry name" value="UvrC"/>
</dbReference>
<dbReference type="Gene3D" id="3.30.420.340">
    <property type="entry name" value="UvrC, RNAse H endonuclease domain"/>
    <property type="match status" value="1"/>
</dbReference>
<keyword evidence="1 7" id="KW-0963">Cytoplasm</keyword>
<dbReference type="EMBL" id="FUYA01000002">
    <property type="protein sequence ID" value="SKA66756.1"/>
    <property type="molecule type" value="Genomic_DNA"/>
</dbReference>
<organism evidence="11 12">
    <name type="scientific">Desulfobaculum bizertense DSM 18034</name>
    <dbReference type="NCBI Taxonomy" id="1121442"/>
    <lineage>
        <taxon>Bacteria</taxon>
        <taxon>Pseudomonadati</taxon>
        <taxon>Thermodesulfobacteriota</taxon>
        <taxon>Desulfovibrionia</taxon>
        <taxon>Desulfovibrionales</taxon>
        <taxon>Desulfovibrionaceae</taxon>
        <taxon>Desulfobaculum</taxon>
    </lineage>
</organism>
<evidence type="ECO:0000313" key="12">
    <source>
        <dbReference type="Proteomes" id="UP000189733"/>
    </source>
</evidence>
<dbReference type="PROSITE" id="PS50164">
    <property type="entry name" value="GIY_YIG"/>
    <property type="match status" value="1"/>
</dbReference>
<dbReference type="NCBIfam" id="TIGR00194">
    <property type="entry name" value="uvrC"/>
    <property type="match status" value="1"/>
</dbReference>
<keyword evidence="6 7" id="KW-0742">SOS response</keyword>
<dbReference type="RefSeq" id="WP_078683979.1">
    <property type="nucleotide sequence ID" value="NZ_FUYA01000002.1"/>
</dbReference>
<dbReference type="Pfam" id="PF01541">
    <property type="entry name" value="GIY-YIG"/>
    <property type="match status" value="1"/>
</dbReference>
<sequence length="609" mass="68390">MYEFHSANFPLTPGVYLMKDVQGRIIYVGKAKRLRTRLASYFRNEERQTPKTRIMVSKISAVETLNTATEKEALLLEASLIKKHRPRYNIVLRDDKQYVLMKLSKRQEFPRLVMTRRVVRDGSLYYGPFTSAHAARQTWKLMGRMFPLRKCGDKMFRNRIRPCLYYHIGQCLGPCVHHVSTETYSAIVRQVELFLSGRTGELATQLRQKMLAASDALDFEQAAQYRDQLKAIEATVEQQSVVLSTGSNLDVLGLAETVKGLGLALLFIRQGRLIGKKAHFWSGLGLEEGEEAVRGFLSQFYSKSRFIPERILLPWELDDDTIQHVLEDFRQGPVSLRAPRSGAEKKLVELARANAAQAAPRETDDPLDLRLQRALRLASPPRRVECVDISHLGGQGMRSGCVVFEDGQPVPSQYRTYLFEELEGSGDDYAALAAWAVRRAQSEGPQPDFVLVDGGKGQVSAVSRALKDAGFEGIWPFAGIAKASAEDRQGPDRRAGVLDDRIFLPGRKNPLPIRPGSPELLFLQRIRDAAHDFVIGRQRQGRKKRMLQSELSSIPGIGPAMARQLWEHFGSIDAMCKASVVEIMELPGFGPKKAESLYTALQHLKKVSS</sequence>
<accession>A0A1T4VP77</accession>
<dbReference type="InterPro" id="IPR035901">
    <property type="entry name" value="GIY-YIG_endonuc_sf"/>
</dbReference>
<evidence type="ECO:0000256" key="7">
    <source>
        <dbReference type="HAMAP-Rule" id="MF_00203"/>
    </source>
</evidence>
<dbReference type="Pfam" id="PF22920">
    <property type="entry name" value="UvrC_RNaseH"/>
    <property type="match status" value="1"/>
</dbReference>
<dbReference type="GO" id="GO:0009380">
    <property type="term" value="C:excinuclease repair complex"/>
    <property type="evidence" value="ECO:0007669"/>
    <property type="project" value="InterPro"/>
</dbReference>
<evidence type="ECO:0000256" key="6">
    <source>
        <dbReference type="ARBA" id="ARBA00023236"/>
    </source>
</evidence>
<comment type="subunit">
    <text evidence="7">Interacts with UvrB in an incision complex.</text>
</comment>
<dbReference type="InterPro" id="IPR000305">
    <property type="entry name" value="GIY-YIG_endonuc"/>
</dbReference>
<dbReference type="GO" id="GO:0009432">
    <property type="term" value="P:SOS response"/>
    <property type="evidence" value="ECO:0007669"/>
    <property type="project" value="UniProtKB-UniRule"/>
</dbReference>
<evidence type="ECO:0000256" key="1">
    <source>
        <dbReference type="ARBA" id="ARBA00022490"/>
    </source>
</evidence>
<dbReference type="PANTHER" id="PTHR30562">
    <property type="entry name" value="UVRC/OXIDOREDUCTASE"/>
    <property type="match status" value="1"/>
</dbReference>
<evidence type="ECO:0000256" key="4">
    <source>
        <dbReference type="ARBA" id="ARBA00022881"/>
    </source>
</evidence>
<comment type="subcellular location">
    <subcellularLocation>
        <location evidence="7">Cytoplasm</location>
    </subcellularLocation>
</comment>
<dbReference type="GO" id="GO:0003677">
    <property type="term" value="F:DNA binding"/>
    <property type="evidence" value="ECO:0007669"/>
    <property type="project" value="UniProtKB-UniRule"/>
</dbReference>
<dbReference type="InterPro" id="IPR050066">
    <property type="entry name" value="UvrABC_protein_C"/>
</dbReference>
<dbReference type="HAMAP" id="MF_00203">
    <property type="entry name" value="UvrC"/>
    <property type="match status" value="1"/>
</dbReference>
<dbReference type="PANTHER" id="PTHR30562:SF1">
    <property type="entry name" value="UVRABC SYSTEM PROTEIN C"/>
    <property type="match status" value="1"/>
</dbReference>
<dbReference type="InterPro" id="IPR010994">
    <property type="entry name" value="RuvA_2-like"/>
</dbReference>
<keyword evidence="5 7" id="KW-0234">DNA repair</keyword>
<reference evidence="11 12" key="1">
    <citation type="submission" date="2017-02" db="EMBL/GenBank/DDBJ databases">
        <authorList>
            <person name="Peterson S.W."/>
        </authorList>
    </citation>
    <scope>NUCLEOTIDE SEQUENCE [LARGE SCALE GENOMIC DNA]</scope>
    <source>
        <strain evidence="11 12">DSM 18034</strain>
    </source>
</reference>
<evidence type="ECO:0000259" key="9">
    <source>
        <dbReference type="PROSITE" id="PS50164"/>
    </source>
</evidence>
<keyword evidence="2 7" id="KW-0227">DNA damage</keyword>
<evidence type="ECO:0000259" key="10">
    <source>
        <dbReference type="PROSITE" id="PS50165"/>
    </source>
</evidence>
<dbReference type="Gene3D" id="4.10.860.10">
    <property type="entry name" value="UVR domain"/>
    <property type="match status" value="1"/>
</dbReference>
<dbReference type="STRING" id="1121442.SAMN02745702_00664"/>
<keyword evidence="3 7" id="KW-0228">DNA excision</keyword>
<feature type="domain" description="UvrC family homology region profile" evidence="10">
    <location>
        <begin position="251"/>
        <end position="466"/>
    </location>
</feature>
<dbReference type="AlphaFoldDB" id="A0A1T4VP77"/>
<comment type="similarity">
    <text evidence="7">Belongs to the UvrC family.</text>
</comment>
<evidence type="ECO:0000256" key="5">
    <source>
        <dbReference type="ARBA" id="ARBA00023204"/>
    </source>
</evidence>
<dbReference type="PROSITE" id="PS50151">
    <property type="entry name" value="UVR"/>
    <property type="match status" value="1"/>
</dbReference>
<dbReference type="GO" id="GO:0005737">
    <property type="term" value="C:cytoplasm"/>
    <property type="evidence" value="ECO:0007669"/>
    <property type="project" value="UniProtKB-SubCell"/>
</dbReference>
<dbReference type="InterPro" id="IPR001162">
    <property type="entry name" value="UvrC_RNase_H_dom"/>
</dbReference>
<evidence type="ECO:0000256" key="3">
    <source>
        <dbReference type="ARBA" id="ARBA00022769"/>
    </source>
</evidence>
<dbReference type="Pfam" id="PF02151">
    <property type="entry name" value="UVR"/>
    <property type="match status" value="1"/>
</dbReference>
<dbReference type="CDD" id="cd10434">
    <property type="entry name" value="GIY-YIG_UvrC_Cho"/>
    <property type="match status" value="1"/>
</dbReference>
<dbReference type="SUPFAM" id="SSF46600">
    <property type="entry name" value="C-terminal UvrC-binding domain of UvrB"/>
    <property type="match status" value="1"/>
</dbReference>
<dbReference type="Pfam" id="PF08459">
    <property type="entry name" value="UvrC_RNaseH_dom"/>
    <property type="match status" value="1"/>
</dbReference>
<protein>
    <recommendedName>
        <fullName evidence="7">UvrABC system protein C</fullName>
        <shortName evidence="7">Protein UvrC</shortName>
    </recommendedName>
    <alternativeName>
        <fullName evidence="7">Excinuclease ABC subunit C</fullName>
    </alternativeName>
</protein>
<name>A0A1T4VP77_9BACT</name>
<dbReference type="FunFam" id="3.40.1440.10:FF:000001">
    <property type="entry name" value="UvrABC system protein C"/>
    <property type="match status" value="1"/>
</dbReference>
<dbReference type="Gene3D" id="3.40.1440.10">
    <property type="entry name" value="GIY-YIG endonuclease"/>
    <property type="match status" value="1"/>
</dbReference>
<comment type="function">
    <text evidence="7">The UvrABC repair system catalyzes the recognition and processing of DNA lesions. UvrC both incises the 5' and 3' sides of the lesion. The N-terminal half is responsible for the 3' incision and the C-terminal half is responsible for the 5' incision.</text>
</comment>
<keyword evidence="4 7" id="KW-0267">Excision nuclease</keyword>
<dbReference type="InterPro" id="IPR038476">
    <property type="entry name" value="UvrC_RNase_H_dom_sf"/>
</dbReference>
<dbReference type="Gene3D" id="1.10.150.20">
    <property type="entry name" value="5' to 3' exonuclease, C-terminal subdomain"/>
    <property type="match status" value="1"/>
</dbReference>
<dbReference type="SMART" id="SM00465">
    <property type="entry name" value="GIYc"/>
    <property type="match status" value="1"/>
</dbReference>
<gene>
    <name evidence="7" type="primary">uvrC</name>
    <name evidence="11" type="ORF">SAMN02745702_00664</name>
</gene>
<dbReference type="SUPFAM" id="SSF47781">
    <property type="entry name" value="RuvA domain 2-like"/>
    <property type="match status" value="1"/>
</dbReference>
<dbReference type="SMART" id="SM00278">
    <property type="entry name" value="HhH1"/>
    <property type="match status" value="2"/>
</dbReference>
<evidence type="ECO:0000256" key="2">
    <source>
        <dbReference type="ARBA" id="ARBA00022763"/>
    </source>
</evidence>
<dbReference type="PROSITE" id="PS50165">
    <property type="entry name" value="UVRC"/>
    <property type="match status" value="1"/>
</dbReference>
<feature type="domain" description="UVR" evidence="8">
    <location>
        <begin position="200"/>
        <end position="235"/>
    </location>
</feature>
<proteinExistence type="inferred from homology"/>
<dbReference type="SUPFAM" id="SSF82771">
    <property type="entry name" value="GIY-YIG endonuclease"/>
    <property type="match status" value="1"/>
</dbReference>
<dbReference type="InterPro" id="IPR001943">
    <property type="entry name" value="UVR_dom"/>
</dbReference>
<dbReference type="OrthoDB" id="9804933at2"/>
<dbReference type="GO" id="GO:0006289">
    <property type="term" value="P:nucleotide-excision repair"/>
    <property type="evidence" value="ECO:0007669"/>
    <property type="project" value="UniProtKB-UniRule"/>
</dbReference>
<dbReference type="Proteomes" id="UP000189733">
    <property type="component" value="Unassembled WGS sequence"/>
</dbReference>
<evidence type="ECO:0000313" key="11">
    <source>
        <dbReference type="EMBL" id="SKA66756.1"/>
    </source>
</evidence>
<keyword evidence="12" id="KW-1185">Reference proteome</keyword>
<dbReference type="InterPro" id="IPR047296">
    <property type="entry name" value="GIY-YIG_UvrC_Cho"/>
</dbReference>
<dbReference type="InterPro" id="IPR036876">
    <property type="entry name" value="UVR_dom_sf"/>
</dbReference>
<feature type="domain" description="GIY-YIG" evidence="9">
    <location>
        <begin position="11"/>
        <end position="90"/>
    </location>
</feature>
<evidence type="ECO:0000259" key="8">
    <source>
        <dbReference type="PROSITE" id="PS50151"/>
    </source>
</evidence>
<dbReference type="InterPro" id="IPR003583">
    <property type="entry name" value="Hlx-hairpin-Hlx_DNA-bd_motif"/>
</dbReference>
<dbReference type="Pfam" id="PF14520">
    <property type="entry name" value="HHH_5"/>
    <property type="match status" value="1"/>
</dbReference>